<dbReference type="Gene3D" id="3.40.50.620">
    <property type="entry name" value="HUPs"/>
    <property type="match status" value="1"/>
</dbReference>
<protein>
    <submittedName>
        <fullName evidence="1">Protein containing DUF795</fullName>
    </submittedName>
</protein>
<dbReference type="Pfam" id="PF05636">
    <property type="entry name" value="HIGH_NTase1"/>
    <property type="match status" value="1"/>
</dbReference>
<proteinExistence type="predicted"/>
<evidence type="ECO:0000313" key="1">
    <source>
        <dbReference type="EMBL" id="EKC44482.1"/>
    </source>
</evidence>
<dbReference type="EMBL" id="AJWY01014177">
    <property type="protein sequence ID" value="EKC44482.1"/>
    <property type="molecule type" value="Genomic_DNA"/>
</dbReference>
<feature type="non-terminal residue" evidence="1">
    <location>
        <position position="73"/>
    </location>
</feature>
<dbReference type="InterPro" id="IPR008513">
    <property type="entry name" value="tRNA(Met)_cyd_acetate_ligase"/>
</dbReference>
<sequence length="73" mass="7772">MGNVIGIVAEYNPFHNGHARLIEQTRARLGADCPVVCVMSGDFVQRGSPAVYAKFARAEAAARCGADLVLELP</sequence>
<dbReference type="PANTHER" id="PTHR37825">
    <property type="entry name" value="TRNA(MET) CYTIDINE ACETATE LIGASE"/>
    <property type="match status" value="1"/>
</dbReference>
<gene>
    <name evidence="1" type="ORF">LEA_20624</name>
</gene>
<reference evidence="1" key="1">
    <citation type="journal article" date="2013" name="Environ. Microbiol.">
        <title>Microbiota from the distal guts of lean and obese adolescents exhibit partial functional redundancy besides clear differences in community structure.</title>
        <authorList>
            <person name="Ferrer M."/>
            <person name="Ruiz A."/>
            <person name="Lanza F."/>
            <person name="Haange S.B."/>
            <person name="Oberbach A."/>
            <person name="Till H."/>
            <person name="Bargiela R."/>
            <person name="Campoy C."/>
            <person name="Segura M.T."/>
            <person name="Richter M."/>
            <person name="von Bergen M."/>
            <person name="Seifert J."/>
            <person name="Suarez A."/>
        </authorList>
    </citation>
    <scope>NUCLEOTIDE SEQUENCE</scope>
</reference>
<comment type="caution">
    <text evidence="1">The sequence shown here is derived from an EMBL/GenBank/DDBJ whole genome shotgun (WGS) entry which is preliminary data.</text>
</comment>
<dbReference type="PANTHER" id="PTHR37825:SF1">
    <property type="entry name" value="TRNA(MET) CYTIDINE ACETATE LIGASE"/>
    <property type="match status" value="1"/>
</dbReference>
<dbReference type="AlphaFoldDB" id="K1R618"/>
<dbReference type="InterPro" id="IPR014729">
    <property type="entry name" value="Rossmann-like_a/b/a_fold"/>
</dbReference>
<dbReference type="SUPFAM" id="SSF52374">
    <property type="entry name" value="Nucleotidylyl transferase"/>
    <property type="match status" value="1"/>
</dbReference>
<name>K1R618_9ZZZZ</name>
<organism evidence="1">
    <name type="scientific">human gut metagenome</name>
    <dbReference type="NCBI Taxonomy" id="408170"/>
    <lineage>
        <taxon>unclassified sequences</taxon>
        <taxon>metagenomes</taxon>
        <taxon>organismal metagenomes</taxon>
    </lineage>
</organism>
<accession>K1R618</accession>